<proteinExistence type="predicted"/>
<gene>
    <name evidence="3" type="ORF">DK847_13180</name>
</gene>
<evidence type="ECO:0000313" key="3">
    <source>
        <dbReference type="EMBL" id="PZF76157.1"/>
    </source>
</evidence>
<keyword evidence="1" id="KW-0472">Membrane</keyword>
<protein>
    <recommendedName>
        <fullName evidence="2">TadE-like domain-containing protein</fullName>
    </recommendedName>
</protein>
<dbReference type="EMBL" id="QKVK01000006">
    <property type="protein sequence ID" value="PZF76157.1"/>
    <property type="molecule type" value="Genomic_DNA"/>
</dbReference>
<comment type="caution">
    <text evidence="3">The sequence shown here is derived from an EMBL/GenBank/DDBJ whole genome shotgun (WGS) entry which is preliminary data.</text>
</comment>
<dbReference type="Proteomes" id="UP000248795">
    <property type="component" value="Unassembled WGS sequence"/>
</dbReference>
<reference evidence="4" key="1">
    <citation type="submission" date="2018-06" db="EMBL/GenBank/DDBJ databases">
        <title>Aestuariibacter litoralis strain KCTC 52945T.</title>
        <authorList>
            <person name="Li X."/>
            <person name="Salam N."/>
            <person name="Li J.-L."/>
            <person name="Chen Y.-M."/>
            <person name="Yang Z.-W."/>
            <person name="Zhang L.-Y."/>
            <person name="Han M.-X."/>
            <person name="Xiao M."/>
            <person name="Li W.-J."/>
        </authorList>
    </citation>
    <scope>NUCLEOTIDE SEQUENCE [LARGE SCALE GENOMIC DNA]</scope>
    <source>
        <strain evidence="4">KCTC 52945</strain>
    </source>
</reference>
<feature type="domain" description="TadE-like" evidence="2">
    <location>
        <begin position="20"/>
        <end position="57"/>
    </location>
</feature>
<name>A0A2W2BJT8_9HYPH</name>
<dbReference type="InterPro" id="IPR012495">
    <property type="entry name" value="TadE-like_dom"/>
</dbReference>
<keyword evidence="4" id="KW-1185">Reference proteome</keyword>
<dbReference type="Pfam" id="PF07811">
    <property type="entry name" value="TadE"/>
    <property type="match status" value="1"/>
</dbReference>
<organism evidence="3 4">
    <name type="scientific">Aestuariivirga litoralis</name>
    <dbReference type="NCBI Taxonomy" id="2650924"/>
    <lineage>
        <taxon>Bacteria</taxon>
        <taxon>Pseudomonadati</taxon>
        <taxon>Pseudomonadota</taxon>
        <taxon>Alphaproteobacteria</taxon>
        <taxon>Hyphomicrobiales</taxon>
        <taxon>Aestuariivirgaceae</taxon>
        <taxon>Aestuariivirga</taxon>
    </lineage>
</organism>
<accession>A0A2W2BJT8</accession>
<keyword evidence="1" id="KW-1133">Transmembrane helix</keyword>
<evidence type="ECO:0000259" key="2">
    <source>
        <dbReference type="Pfam" id="PF07811"/>
    </source>
</evidence>
<feature type="transmembrane region" description="Helical" evidence="1">
    <location>
        <begin position="21"/>
        <end position="41"/>
    </location>
</feature>
<evidence type="ECO:0000313" key="4">
    <source>
        <dbReference type="Proteomes" id="UP000248795"/>
    </source>
</evidence>
<dbReference type="AlphaFoldDB" id="A0A2W2BJT8"/>
<sequence>MLAFRKSNNRLSRLRDDTDGSVLVESALIMPMVVLFIAGIADYGVTLYQYHTLSTANGAAVRQLVVSRGFDKPYEGVLAQYAEWAPNLSVKGSQITVSVENSSGKLTACTDGTSPSCKTLLDAGAGKQGSISLNYPCTVTFIPSMASPCPIKITASGMIE</sequence>
<evidence type="ECO:0000256" key="1">
    <source>
        <dbReference type="SAM" id="Phobius"/>
    </source>
</evidence>
<keyword evidence="1" id="KW-0812">Transmembrane</keyword>
<dbReference type="RefSeq" id="WP_111198993.1">
    <property type="nucleotide sequence ID" value="NZ_QKVK01000006.1"/>
</dbReference>